<dbReference type="FunFam" id="3.40.5.10:FF:000003">
    <property type="entry name" value="50S ribosomal protein L9"/>
    <property type="match status" value="1"/>
</dbReference>
<keyword evidence="3 7" id="KW-0694">RNA-binding</keyword>
<keyword evidence="5 7" id="KW-0687">Ribonucleoprotein</keyword>
<comment type="similarity">
    <text evidence="1 7">Belongs to the bacterial ribosomal protein bL9 family.</text>
</comment>
<sequence>MKIILTSDVSGLGASGDIVEVRDGYARNYLLPKGFAIVATKGAQKQVETIRRARENRRVRDLEHARELQEQLQNLGMVRLSKKVSKKGKLFGSITESDVASAVREAGGPNLDKRLIELKGNTKSLGKMAVGVRLHPDVYTSMHVEVTPAG</sequence>
<dbReference type="InterPro" id="IPR009027">
    <property type="entry name" value="Ribosomal_bL9/RNase_H1_N"/>
</dbReference>
<accession>A0A2T0GS30</accession>
<name>A0A2T0GS30_ACTMO</name>
<keyword evidence="10" id="KW-1185">Reference proteome</keyword>
<dbReference type="Proteomes" id="UP000239352">
    <property type="component" value="Unassembled WGS sequence"/>
</dbReference>
<dbReference type="GO" id="GO:0006412">
    <property type="term" value="P:translation"/>
    <property type="evidence" value="ECO:0007669"/>
    <property type="project" value="UniProtKB-UniRule"/>
</dbReference>
<evidence type="ECO:0000256" key="2">
    <source>
        <dbReference type="ARBA" id="ARBA00022730"/>
    </source>
</evidence>
<dbReference type="NCBIfam" id="TIGR00158">
    <property type="entry name" value="L9"/>
    <property type="match status" value="1"/>
</dbReference>
<dbReference type="Pfam" id="PF03948">
    <property type="entry name" value="Ribosomal_L9_C"/>
    <property type="match status" value="1"/>
</dbReference>
<evidence type="ECO:0000256" key="7">
    <source>
        <dbReference type="HAMAP-Rule" id="MF_00503"/>
    </source>
</evidence>
<keyword evidence="4 7" id="KW-0689">Ribosomal protein</keyword>
<evidence type="ECO:0000256" key="3">
    <source>
        <dbReference type="ARBA" id="ARBA00022884"/>
    </source>
</evidence>
<dbReference type="InterPro" id="IPR020594">
    <property type="entry name" value="Ribosomal_bL9_bac/chp"/>
</dbReference>
<comment type="function">
    <text evidence="7">Binds to the 23S rRNA.</text>
</comment>
<keyword evidence="2 7" id="KW-0699">rRNA-binding</keyword>
<gene>
    <name evidence="7" type="primary">rplI</name>
    <name evidence="9" type="ORF">CEP50_18275</name>
</gene>
<dbReference type="Gene3D" id="3.10.430.100">
    <property type="entry name" value="Ribosomal protein L9, C-terminal domain"/>
    <property type="match status" value="1"/>
</dbReference>
<evidence type="ECO:0000256" key="6">
    <source>
        <dbReference type="ARBA" id="ARBA00035292"/>
    </source>
</evidence>
<evidence type="ECO:0000313" key="10">
    <source>
        <dbReference type="Proteomes" id="UP000239352"/>
    </source>
</evidence>
<dbReference type="RefSeq" id="WP_106115167.1">
    <property type="nucleotide sequence ID" value="NZ_PVSR01000050.1"/>
</dbReference>
<reference evidence="9 10" key="1">
    <citation type="submission" date="2018-03" db="EMBL/GenBank/DDBJ databases">
        <title>Actinopolyspora mortivallis from Sahara, screening for active biomolecules.</title>
        <authorList>
            <person name="Selama O."/>
            <person name="Wellington E.M.H."/>
            <person name="Hacene H."/>
        </authorList>
    </citation>
    <scope>NUCLEOTIDE SEQUENCE [LARGE SCALE GENOMIC DNA]</scope>
    <source>
        <strain evidence="9 10">M5A</strain>
    </source>
</reference>
<dbReference type="SUPFAM" id="SSF55653">
    <property type="entry name" value="Ribosomal protein L9 C-domain"/>
    <property type="match status" value="1"/>
</dbReference>
<dbReference type="FunCoup" id="A0A2T0GS30">
    <property type="interactions" value="277"/>
</dbReference>
<dbReference type="InterPro" id="IPR036791">
    <property type="entry name" value="Ribosomal_bL9_C_sf"/>
</dbReference>
<dbReference type="Gene3D" id="3.40.5.10">
    <property type="entry name" value="Ribosomal protein L9, N-terminal domain"/>
    <property type="match status" value="1"/>
</dbReference>
<dbReference type="GO" id="GO:0003735">
    <property type="term" value="F:structural constituent of ribosome"/>
    <property type="evidence" value="ECO:0007669"/>
    <property type="project" value="InterPro"/>
</dbReference>
<dbReference type="InterPro" id="IPR036935">
    <property type="entry name" value="Ribosomal_bL9_N_sf"/>
</dbReference>
<dbReference type="InterPro" id="IPR000244">
    <property type="entry name" value="Ribosomal_bL9"/>
</dbReference>
<feature type="domain" description="Ribosomal protein L9" evidence="8">
    <location>
        <begin position="13"/>
        <end position="40"/>
    </location>
</feature>
<dbReference type="PANTHER" id="PTHR21368">
    <property type="entry name" value="50S RIBOSOMAL PROTEIN L9"/>
    <property type="match status" value="1"/>
</dbReference>
<evidence type="ECO:0000259" key="8">
    <source>
        <dbReference type="PROSITE" id="PS00651"/>
    </source>
</evidence>
<dbReference type="AlphaFoldDB" id="A0A2T0GS30"/>
<evidence type="ECO:0000256" key="5">
    <source>
        <dbReference type="ARBA" id="ARBA00023274"/>
    </source>
</evidence>
<dbReference type="HAMAP" id="MF_00503">
    <property type="entry name" value="Ribosomal_bL9"/>
    <property type="match status" value="1"/>
</dbReference>
<evidence type="ECO:0000256" key="1">
    <source>
        <dbReference type="ARBA" id="ARBA00010605"/>
    </source>
</evidence>
<dbReference type="EMBL" id="PVSR01000050">
    <property type="protein sequence ID" value="PRW61909.1"/>
    <property type="molecule type" value="Genomic_DNA"/>
</dbReference>
<dbReference type="GO" id="GO:0019843">
    <property type="term" value="F:rRNA binding"/>
    <property type="evidence" value="ECO:0007669"/>
    <property type="project" value="UniProtKB-UniRule"/>
</dbReference>
<dbReference type="InterPro" id="IPR020070">
    <property type="entry name" value="Ribosomal_bL9_N"/>
</dbReference>
<dbReference type="Pfam" id="PF01281">
    <property type="entry name" value="Ribosomal_L9_N"/>
    <property type="match status" value="1"/>
</dbReference>
<comment type="caution">
    <text evidence="9">The sequence shown here is derived from an EMBL/GenBank/DDBJ whole genome shotgun (WGS) entry which is preliminary data.</text>
</comment>
<protein>
    <recommendedName>
        <fullName evidence="6 7">Large ribosomal subunit protein bL9</fullName>
    </recommendedName>
</protein>
<evidence type="ECO:0000313" key="9">
    <source>
        <dbReference type="EMBL" id="PRW61909.1"/>
    </source>
</evidence>
<evidence type="ECO:0000256" key="4">
    <source>
        <dbReference type="ARBA" id="ARBA00022980"/>
    </source>
</evidence>
<dbReference type="InParanoid" id="A0A2T0GS30"/>
<organism evidence="9 10">
    <name type="scientific">Actinopolyspora mortivallis</name>
    <dbReference type="NCBI Taxonomy" id="33906"/>
    <lineage>
        <taxon>Bacteria</taxon>
        <taxon>Bacillati</taxon>
        <taxon>Actinomycetota</taxon>
        <taxon>Actinomycetes</taxon>
        <taxon>Actinopolysporales</taxon>
        <taxon>Actinopolysporaceae</taxon>
        <taxon>Actinopolyspora</taxon>
    </lineage>
</organism>
<dbReference type="STRING" id="1050202.GCA_000384035_03860"/>
<dbReference type="PROSITE" id="PS00651">
    <property type="entry name" value="RIBOSOMAL_L9"/>
    <property type="match status" value="1"/>
</dbReference>
<proteinExistence type="inferred from homology"/>
<dbReference type="GO" id="GO:0005840">
    <property type="term" value="C:ribosome"/>
    <property type="evidence" value="ECO:0007669"/>
    <property type="project" value="UniProtKB-KW"/>
</dbReference>
<dbReference type="SUPFAM" id="SSF55658">
    <property type="entry name" value="L9 N-domain-like"/>
    <property type="match status" value="1"/>
</dbReference>
<dbReference type="InterPro" id="IPR020069">
    <property type="entry name" value="Ribosomal_bL9_C"/>
</dbReference>
<dbReference type="GO" id="GO:1990904">
    <property type="term" value="C:ribonucleoprotein complex"/>
    <property type="evidence" value="ECO:0007669"/>
    <property type="project" value="UniProtKB-KW"/>
</dbReference>